<dbReference type="InterPro" id="IPR035996">
    <property type="entry name" value="4pyrrol_Methylase_sf"/>
</dbReference>
<dbReference type="AlphaFoldDB" id="A0A9D2AB73"/>
<evidence type="ECO:0000256" key="1">
    <source>
        <dbReference type="ARBA" id="ARBA00004953"/>
    </source>
</evidence>
<dbReference type="InterPro" id="IPR014008">
    <property type="entry name" value="Cbl_synth_MTase_CbiT"/>
</dbReference>
<dbReference type="NCBIfam" id="TIGR02467">
    <property type="entry name" value="CbiE"/>
    <property type="match status" value="1"/>
</dbReference>
<comment type="pathway">
    <text evidence="1">Cofactor biosynthesis; adenosylcobalamin biosynthesis.</text>
</comment>
<keyword evidence="2" id="KW-0169">Cobalamin biosynthesis</keyword>
<dbReference type="EMBL" id="DXFT01000081">
    <property type="protein sequence ID" value="HIX03279.1"/>
    <property type="molecule type" value="Genomic_DNA"/>
</dbReference>
<dbReference type="Gene3D" id="3.40.1010.10">
    <property type="entry name" value="Cobalt-precorrin-4 Transmethylase, Domain 1"/>
    <property type="match status" value="1"/>
</dbReference>
<dbReference type="PANTHER" id="PTHR43182:SF1">
    <property type="entry name" value="COBALT-PRECORRIN-7 C(5)-METHYLTRANSFERASE"/>
    <property type="match status" value="1"/>
</dbReference>
<keyword evidence="5" id="KW-0949">S-adenosyl-L-methionine</keyword>
<keyword evidence="3" id="KW-0489">Methyltransferase</keyword>
<reference evidence="7" key="2">
    <citation type="submission" date="2021-04" db="EMBL/GenBank/DDBJ databases">
        <authorList>
            <person name="Gilroy R."/>
        </authorList>
    </citation>
    <scope>NUCLEOTIDE SEQUENCE</scope>
    <source>
        <strain evidence="7">23274</strain>
    </source>
</reference>
<keyword evidence="4" id="KW-0808">Transferase</keyword>
<feature type="domain" description="Tetrapyrrole methylase" evidence="6">
    <location>
        <begin position="59"/>
        <end position="191"/>
    </location>
</feature>
<sequence length="393" mass="44567">MKFYIVGIDDDGQVAFPMEVGRLVLGHQVFSGGRRHYELMKDRLLPDSRWIFIEPPLERVFAEYEKEMEVVVFASGDPLFFGFAGTVKRRMPEADVEVYPYFSSLQMLAARVQMPYEDMRMVSLTGRDWHELDRALIERCGKIGVLTDGVHTPQAVAERMLAYGYSNYRMYVGEHLGGEQERVLIGRMEEAVGKECRMPNCLILEQREERKRPFGIPDDALEHIEGRENMMTKMPVRLLALSLLDLRERRCLWDIGFCTGAVSVEAKLQFPHLRVVGFERCEERRELLEANCRTYGVPGIEVRMGDFTEVNLEGLESPDAVFIGGHGGKLPRMMELLAGRMQRGGVVVFNSVSAESLELFRASAQACGFVEGKACRLTVDAHNPITVVSVYLP</sequence>
<evidence type="ECO:0000256" key="3">
    <source>
        <dbReference type="ARBA" id="ARBA00022603"/>
    </source>
</evidence>
<dbReference type="PANTHER" id="PTHR43182">
    <property type="entry name" value="COBALT-PRECORRIN-6B C(15)-METHYLTRANSFERASE (DECARBOXYLATING)"/>
    <property type="match status" value="1"/>
</dbReference>
<proteinExistence type="predicted"/>
<dbReference type="CDD" id="cd11644">
    <property type="entry name" value="Precorrin-6Y-MT"/>
    <property type="match status" value="1"/>
</dbReference>
<comment type="caution">
    <text evidence="7">The sequence shown here is derived from an EMBL/GenBank/DDBJ whole genome shotgun (WGS) entry which is preliminary data.</text>
</comment>
<dbReference type="GO" id="GO:0008276">
    <property type="term" value="F:protein methyltransferase activity"/>
    <property type="evidence" value="ECO:0007669"/>
    <property type="project" value="InterPro"/>
</dbReference>
<dbReference type="SUPFAM" id="SSF53335">
    <property type="entry name" value="S-adenosyl-L-methionine-dependent methyltransferases"/>
    <property type="match status" value="1"/>
</dbReference>
<evidence type="ECO:0000256" key="5">
    <source>
        <dbReference type="ARBA" id="ARBA00022691"/>
    </source>
</evidence>
<dbReference type="PIRSF" id="PIRSF036428">
    <property type="entry name" value="CobL"/>
    <property type="match status" value="1"/>
</dbReference>
<dbReference type="InterPro" id="IPR050714">
    <property type="entry name" value="Cobalamin_biosynth_MTase"/>
</dbReference>
<evidence type="ECO:0000259" key="6">
    <source>
        <dbReference type="Pfam" id="PF00590"/>
    </source>
</evidence>
<organism evidence="7 8">
    <name type="scientific">Candidatus Odoribacter faecigallinarum</name>
    <dbReference type="NCBI Taxonomy" id="2838706"/>
    <lineage>
        <taxon>Bacteria</taxon>
        <taxon>Pseudomonadati</taxon>
        <taxon>Bacteroidota</taxon>
        <taxon>Bacteroidia</taxon>
        <taxon>Bacteroidales</taxon>
        <taxon>Odoribacteraceae</taxon>
        <taxon>Odoribacter</taxon>
    </lineage>
</organism>
<name>A0A9D2AB73_9BACT</name>
<accession>A0A9D2AB73</accession>
<dbReference type="NCBIfam" id="TIGR02469">
    <property type="entry name" value="CbiT"/>
    <property type="match status" value="1"/>
</dbReference>
<dbReference type="Gene3D" id="3.40.50.150">
    <property type="entry name" value="Vaccinia Virus protein VP39"/>
    <property type="match status" value="1"/>
</dbReference>
<evidence type="ECO:0000256" key="2">
    <source>
        <dbReference type="ARBA" id="ARBA00022573"/>
    </source>
</evidence>
<evidence type="ECO:0000313" key="8">
    <source>
        <dbReference type="Proteomes" id="UP000824202"/>
    </source>
</evidence>
<dbReference type="InterPro" id="IPR006365">
    <property type="entry name" value="Cbl_synth_CobL"/>
</dbReference>
<dbReference type="GO" id="GO:0032259">
    <property type="term" value="P:methylation"/>
    <property type="evidence" value="ECO:0007669"/>
    <property type="project" value="UniProtKB-KW"/>
</dbReference>
<dbReference type="Pfam" id="PF00590">
    <property type="entry name" value="TP_methylase"/>
    <property type="match status" value="1"/>
</dbReference>
<dbReference type="InterPro" id="IPR000878">
    <property type="entry name" value="4pyrrol_Mease"/>
</dbReference>
<dbReference type="SUPFAM" id="SSF53790">
    <property type="entry name" value="Tetrapyrrole methylase"/>
    <property type="match status" value="1"/>
</dbReference>
<dbReference type="Proteomes" id="UP000824202">
    <property type="component" value="Unassembled WGS sequence"/>
</dbReference>
<protein>
    <submittedName>
        <fullName evidence="7">Precorrin-6y C5,15-methyltransferase (Decarboxylating) subunit CbiE</fullName>
    </submittedName>
</protein>
<reference evidence="7" key="1">
    <citation type="journal article" date="2021" name="PeerJ">
        <title>Extensive microbial diversity within the chicken gut microbiome revealed by metagenomics and culture.</title>
        <authorList>
            <person name="Gilroy R."/>
            <person name="Ravi A."/>
            <person name="Getino M."/>
            <person name="Pursley I."/>
            <person name="Horton D.L."/>
            <person name="Alikhan N.F."/>
            <person name="Baker D."/>
            <person name="Gharbi K."/>
            <person name="Hall N."/>
            <person name="Watson M."/>
            <person name="Adriaenssens E.M."/>
            <person name="Foster-Nyarko E."/>
            <person name="Jarju S."/>
            <person name="Secka A."/>
            <person name="Antonio M."/>
            <person name="Oren A."/>
            <person name="Chaudhuri R.R."/>
            <person name="La Ragione R."/>
            <person name="Hildebrand F."/>
            <person name="Pallen M.J."/>
        </authorList>
    </citation>
    <scope>NUCLEOTIDE SEQUENCE</scope>
    <source>
        <strain evidence="7">23274</strain>
    </source>
</reference>
<dbReference type="InterPro" id="IPR014777">
    <property type="entry name" value="4pyrrole_Mease_sub1"/>
</dbReference>
<evidence type="ECO:0000313" key="7">
    <source>
        <dbReference type="EMBL" id="HIX03279.1"/>
    </source>
</evidence>
<dbReference type="InterPro" id="IPR012818">
    <property type="entry name" value="CbiE"/>
</dbReference>
<dbReference type="InterPro" id="IPR029063">
    <property type="entry name" value="SAM-dependent_MTases_sf"/>
</dbReference>
<evidence type="ECO:0000256" key="4">
    <source>
        <dbReference type="ARBA" id="ARBA00022679"/>
    </source>
</evidence>
<gene>
    <name evidence="7" type="primary">cbiE</name>
    <name evidence="7" type="ORF">H9863_04065</name>
</gene>
<dbReference type="GO" id="GO:0009236">
    <property type="term" value="P:cobalamin biosynthetic process"/>
    <property type="evidence" value="ECO:0007669"/>
    <property type="project" value="UniProtKB-KW"/>
</dbReference>
<dbReference type="CDD" id="cd02440">
    <property type="entry name" value="AdoMet_MTases"/>
    <property type="match status" value="1"/>
</dbReference>